<feature type="transmembrane region" description="Helical" evidence="7">
    <location>
        <begin position="182"/>
        <end position="204"/>
    </location>
</feature>
<dbReference type="PROSITE" id="PS50928">
    <property type="entry name" value="ABC_TM1"/>
    <property type="match status" value="1"/>
</dbReference>
<evidence type="ECO:0000313" key="10">
    <source>
        <dbReference type="Proteomes" id="UP000886785"/>
    </source>
</evidence>
<dbReference type="PANTHER" id="PTHR43744">
    <property type="entry name" value="ABC TRANSPORTER PERMEASE PROTEIN MG189-RELATED-RELATED"/>
    <property type="match status" value="1"/>
</dbReference>
<feature type="transmembrane region" description="Helical" evidence="7">
    <location>
        <begin position="258"/>
        <end position="275"/>
    </location>
</feature>
<protein>
    <submittedName>
        <fullName evidence="9">Carbohydrate ABC transporter permease</fullName>
    </submittedName>
</protein>
<dbReference type="Pfam" id="PF00528">
    <property type="entry name" value="BPD_transp_1"/>
    <property type="match status" value="1"/>
</dbReference>
<keyword evidence="5 7" id="KW-1133">Transmembrane helix</keyword>
<evidence type="ECO:0000256" key="5">
    <source>
        <dbReference type="ARBA" id="ARBA00022989"/>
    </source>
</evidence>
<evidence type="ECO:0000256" key="2">
    <source>
        <dbReference type="ARBA" id="ARBA00022448"/>
    </source>
</evidence>
<dbReference type="InterPro" id="IPR000515">
    <property type="entry name" value="MetI-like"/>
</dbReference>
<feature type="transmembrane region" description="Helical" evidence="7">
    <location>
        <begin position="141"/>
        <end position="161"/>
    </location>
</feature>
<gene>
    <name evidence="9" type="ORF">IAA54_06470</name>
</gene>
<keyword evidence="2 7" id="KW-0813">Transport</keyword>
<sequence length="290" mass="32408">MVIKSTKTKIGDWIIVAICVLLIVICLFPMLNVLATSLSSKTAINNRWVYLWPVEFTLESYTYTLKDWSIIWSLIYTAILTVISTVVSLLMTILCAYPLTQNNFVGRKVINTIVIFTMYFSAGIIPDYINIRNLGLLDTSASLILPACLSVYNMVILKSFLKSVPPSLQESAELDGASHWVVLFRIYLPLSTSVLATLALFYAVGRWNGFQDALYYISDSSKYPIQMKLYQIINNLSAVDTMAQEGVATEQPAESMKSATIMFATIPILVVYPWLQRYFITGVTVGAVKG</sequence>
<evidence type="ECO:0000256" key="7">
    <source>
        <dbReference type="RuleBase" id="RU363032"/>
    </source>
</evidence>
<dbReference type="GO" id="GO:0005886">
    <property type="term" value="C:plasma membrane"/>
    <property type="evidence" value="ECO:0007669"/>
    <property type="project" value="UniProtKB-SubCell"/>
</dbReference>
<proteinExistence type="inferred from homology"/>
<dbReference type="PANTHER" id="PTHR43744:SF9">
    <property type="entry name" value="POLYGALACTURONAN_RHAMNOGALACTURONAN TRANSPORT SYSTEM PERMEASE PROTEIN YTCP"/>
    <property type="match status" value="1"/>
</dbReference>
<dbReference type="Gene3D" id="1.10.3720.10">
    <property type="entry name" value="MetI-like"/>
    <property type="match status" value="1"/>
</dbReference>
<evidence type="ECO:0000256" key="3">
    <source>
        <dbReference type="ARBA" id="ARBA00022475"/>
    </source>
</evidence>
<name>A0A9D1J1P4_9FIRM</name>
<dbReference type="GO" id="GO:0055085">
    <property type="term" value="P:transmembrane transport"/>
    <property type="evidence" value="ECO:0007669"/>
    <property type="project" value="InterPro"/>
</dbReference>
<dbReference type="AlphaFoldDB" id="A0A9D1J1P4"/>
<evidence type="ECO:0000313" key="9">
    <source>
        <dbReference type="EMBL" id="HIR57294.1"/>
    </source>
</evidence>
<keyword evidence="4 7" id="KW-0812">Transmembrane</keyword>
<evidence type="ECO:0000256" key="4">
    <source>
        <dbReference type="ARBA" id="ARBA00022692"/>
    </source>
</evidence>
<feature type="transmembrane region" description="Helical" evidence="7">
    <location>
        <begin position="12"/>
        <end position="31"/>
    </location>
</feature>
<evidence type="ECO:0000259" key="8">
    <source>
        <dbReference type="PROSITE" id="PS50928"/>
    </source>
</evidence>
<feature type="transmembrane region" description="Helical" evidence="7">
    <location>
        <begin position="109"/>
        <end position="129"/>
    </location>
</feature>
<dbReference type="Proteomes" id="UP000886785">
    <property type="component" value="Unassembled WGS sequence"/>
</dbReference>
<dbReference type="CDD" id="cd06261">
    <property type="entry name" value="TM_PBP2"/>
    <property type="match status" value="1"/>
</dbReference>
<organism evidence="9 10">
    <name type="scientific">Candidatus Gallacutalibacter pullicola</name>
    <dbReference type="NCBI Taxonomy" id="2840830"/>
    <lineage>
        <taxon>Bacteria</taxon>
        <taxon>Bacillati</taxon>
        <taxon>Bacillota</taxon>
        <taxon>Clostridia</taxon>
        <taxon>Eubacteriales</taxon>
        <taxon>Candidatus Gallacutalibacter</taxon>
    </lineage>
</organism>
<dbReference type="InterPro" id="IPR035906">
    <property type="entry name" value="MetI-like_sf"/>
</dbReference>
<dbReference type="SUPFAM" id="SSF161098">
    <property type="entry name" value="MetI-like"/>
    <property type="match status" value="1"/>
</dbReference>
<comment type="caution">
    <text evidence="9">The sequence shown here is derived from an EMBL/GenBank/DDBJ whole genome shotgun (WGS) entry which is preliminary data.</text>
</comment>
<evidence type="ECO:0000256" key="1">
    <source>
        <dbReference type="ARBA" id="ARBA00004651"/>
    </source>
</evidence>
<comment type="similarity">
    <text evidence="7">Belongs to the binding-protein-dependent transport system permease family.</text>
</comment>
<keyword evidence="3" id="KW-1003">Cell membrane</keyword>
<dbReference type="EMBL" id="DVHF01000076">
    <property type="protein sequence ID" value="HIR57294.1"/>
    <property type="molecule type" value="Genomic_DNA"/>
</dbReference>
<reference evidence="9" key="1">
    <citation type="submission" date="2020-10" db="EMBL/GenBank/DDBJ databases">
        <authorList>
            <person name="Gilroy R."/>
        </authorList>
    </citation>
    <scope>NUCLEOTIDE SEQUENCE</scope>
    <source>
        <strain evidence="9">ChiSjej1B19-7085</strain>
    </source>
</reference>
<evidence type="ECO:0000256" key="6">
    <source>
        <dbReference type="ARBA" id="ARBA00023136"/>
    </source>
</evidence>
<keyword evidence="6 7" id="KW-0472">Membrane</keyword>
<reference evidence="9" key="2">
    <citation type="journal article" date="2021" name="PeerJ">
        <title>Extensive microbial diversity within the chicken gut microbiome revealed by metagenomics and culture.</title>
        <authorList>
            <person name="Gilroy R."/>
            <person name="Ravi A."/>
            <person name="Getino M."/>
            <person name="Pursley I."/>
            <person name="Horton D.L."/>
            <person name="Alikhan N.F."/>
            <person name="Baker D."/>
            <person name="Gharbi K."/>
            <person name="Hall N."/>
            <person name="Watson M."/>
            <person name="Adriaenssens E.M."/>
            <person name="Foster-Nyarko E."/>
            <person name="Jarju S."/>
            <person name="Secka A."/>
            <person name="Antonio M."/>
            <person name="Oren A."/>
            <person name="Chaudhuri R.R."/>
            <person name="La Ragione R."/>
            <person name="Hildebrand F."/>
            <person name="Pallen M.J."/>
        </authorList>
    </citation>
    <scope>NUCLEOTIDE SEQUENCE</scope>
    <source>
        <strain evidence="9">ChiSjej1B19-7085</strain>
    </source>
</reference>
<comment type="subcellular location">
    <subcellularLocation>
        <location evidence="1 7">Cell membrane</location>
        <topology evidence="1 7">Multi-pass membrane protein</topology>
    </subcellularLocation>
</comment>
<feature type="transmembrane region" description="Helical" evidence="7">
    <location>
        <begin position="70"/>
        <end position="97"/>
    </location>
</feature>
<feature type="domain" description="ABC transmembrane type-1" evidence="8">
    <location>
        <begin position="74"/>
        <end position="272"/>
    </location>
</feature>
<accession>A0A9D1J1P4</accession>